<accession>A0AAD1UDG2</accession>
<gene>
    <name evidence="2" type="ORF">ECRASSUSDP1_LOCUS5931</name>
</gene>
<organism evidence="2 3">
    <name type="scientific">Euplotes crassus</name>
    <dbReference type="NCBI Taxonomy" id="5936"/>
    <lineage>
        <taxon>Eukaryota</taxon>
        <taxon>Sar</taxon>
        <taxon>Alveolata</taxon>
        <taxon>Ciliophora</taxon>
        <taxon>Intramacronucleata</taxon>
        <taxon>Spirotrichea</taxon>
        <taxon>Hypotrichia</taxon>
        <taxon>Euplotida</taxon>
        <taxon>Euplotidae</taxon>
        <taxon>Moneuplotes</taxon>
    </lineage>
</organism>
<feature type="region of interest" description="Disordered" evidence="1">
    <location>
        <begin position="30"/>
        <end position="82"/>
    </location>
</feature>
<evidence type="ECO:0008006" key="4">
    <source>
        <dbReference type="Google" id="ProtNLM"/>
    </source>
</evidence>
<evidence type="ECO:0000313" key="2">
    <source>
        <dbReference type="EMBL" id="CAI2364586.1"/>
    </source>
</evidence>
<dbReference type="EMBL" id="CAMPGE010005742">
    <property type="protein sequence ID" value="CAI2364586.1"/>
    <property type="molecule type" value="Genomic_DNA"/>
</dbReference>
<feature type="compositionally biased region" description="Polar residues" evidence="1">
    <location>
        <begin position="45"/>
        <end position="59"/>
    </location>
</feature>
<reference evidence="2" key="1">
    <citation type="submission" date="2023-07" db="EMBL/GenBank/DDBJ databases">
        <authorList>
            <consortium name="AG Swart"/>
            <person name="Singh M."/>
            <person name="Singh A."/>
            <person name="Seah K."/>
            <person name="Emmerich C."/>
        </authorList>
    </citation>
    <scope>NUCLEOTIDE SEQUENCE</scope>
    <source>
        <strain evidence="2">DP1</strain>
    </source>
</reference>
<comment type="caution">
    <text evidence="2">The sequence shown here is derived from an EMBL/GenBank/DDBJ whole genome shotgun (WGS) entry which is preliminary data.</text>
</comment>
<feature type="region of interest" description="Disordered" evidence="1">
    <location>
        <begin position="258"/>
        <end position="302"/>
    </location>
</feature>
<proteinExistence type="predicted"/>
<keyword evidence="3" id="KW-1185">Reference proteome</keyword>
<dbReference type="InterPro" id="IPR013761">
    <property type="entry name" value="SAM/pointed_sf"/>
</dbReference>
<dbReference type="AlphaFoldDB" id="A0AAD1UDG2"/>
<sequence>MERDNPHLYGVLDKASKMISSTKCAIDKYTSHKNSVSSERESKQIKSLNSRKTYKTAKNTSRRDNPPNSNPKHGFEDRPQFKFHRPTSPVYDSINSSEGVDFKPVSVKLKKFVPEETENFSYGRSETSDARNVTTEDEMEFGPKKNTFEPLLTLEIICSALHIDKYYHVLRRNEIEVEDIFILTEEDLIEMRFSIGARNRLLQFQTFFKKNSKANIQRMEAFDRLLEAILDTNLGYSLSNFLTITRATKNDLLKAMKNIGSDGKSPHQASRTKYLSNNPKNPPQRNNYLAQDNSSEGKRNSSIGSYTNYTNFAERSSQASSNIYTTNIAARAESDKENNFYDNCEANHPSKPRKEGSYNTKRGDKNHNSSTKGENNEIYNQIMNFNTHKVPYKNLKGGYLNKYENENTFLSNKLNLIQQEEPKSNYCVQNKVSYCGGSRDKEITETIKPPRYKKKEHSGSIIRTSTVNKPGRRKSKPPNKKIKETRRFKRTIDYN</sequence>
<name>A0AAD1UDG2_EUPCR</name>
<evidence type="ECO:0000313" key="3">
    <source>
        <dbReference type="Proteomes" id="UP001295684"/>
    </source>
</evidence>
<protein>
    <recommendedName>
        <fullName evidence="4">SAM domain-containing protein</fullName>
    </recommendedName>
</protein>
<feature type="compositionally biased region" description="Polar residues" evidence="1">
    <location>
        <begin position="267"/>
        <end position="302"/>
    </location>
</feature>
<feature type="compositionally biased region" description="Basic residues" evidence="1">
    <location>
        <begin position="470"/>
        <end position="489"/>
    </location>
</feature>
<feature type="region of interest" description="Disordered" evidence="1">
    <location>
        <begin position="452"/>
        <end position="495"/>
    </location>
</feature>
<dbReference type="Gene3D" id="1.10.150.50">
    <property type="entry name" value="Transcription Factor, Ets-1"/>
    <property type="match status" value="1"/>
</dbReference>
<evidence type="ECO:0000256" key="1">
    <source>
        <dbReference type="SAM" id="MobiDB-lite"/>
    </source>
</evidence>
<feature type="compositionally biased region" description="Basic and acidic residues" evidence="1">
    <location>
        <begin position="352"/>
        <end position="367"/>
    </location>
</feature>
<dbReference type="Proteomes" id="UP001295684">
    <property type="component" value="Unassembled WGS sequence"/>
</dbReference>
<dbReference type="SUPFAM" id="SSF47769">
    <property type="entry name" value="SAM/Pointed domain"/>
    <property type="match status" value="1"/>
</dbReference>
<feature type="region of interest" description="Disordered" evidence="1">
    <location>
        <begin position="339"/>
        <end position="376"/>
    </location>
</feature>